<evidence type="ECO:0000313" key="2">
    <source>
        <dbReference type="EMBL" id="GES77346.1"/>
    </source>
</evidence>
<name>A0A2Z6SBM6_9GLOM</name>
<dbReference type="Proteomes" id="UP000247702">
    <property type="component" value="Unassembled WGS sequence"/>
</dbReference>
<gene>
    <name evidence="2" type="ORF">RCL2_000472700</name>
    <name evidence="1" type="ORF">RclHR1_04520010</name>
</gene>
<dbReference type="AlphaFoldDB" id="A0A2Z6SBM6"/>
<comment type="caution">
    <text evidence="1">The sequence shown here is derived from an EMBL/GenBank/DDBJ whole genome shotgun (WGS) entry which is preliminary data.</text>
</comment>
<reference evidence="1 3" key="1">
    <citation type="submission" date="2017-11" db="EMBL/GenBank/DDBJ databases">
        <title>The genome of Rhizophagus clarus HR1 reveals common genetic basis of auxotrophy among arbuscular mycorrhizal fungi.</title>
        <authorList>
            <person name="Kobayashi Y."/>
        </authorList>
    </citation>
    <scope>NUCLEOTIDE SEQUENCE [LARGE SCALE GENOMIC DNA]</scope>
    <source>
        <strain evidence="1 3">HR1</strain>
    </source>
</reference>
<sequence length="86" mass="9823">MKRGFFLSKPAKQTAETFSSIKVTPTTALKSIPSNRFHDVIIKFMTKFVDTNSGFLLLSIIPMDPTVMETFFQTHEDKVIPQEQLE</sequence>
<reference evidence="2" key="2">
    <citation type="submission" date="2019-10" db="EMBL/GenBank/DDBJ databases">
        <title>Conservation and host-specific expression of non-tandemly repeated heterogenous ribosome RNA gene in arbuscular mycorrhizal fungi.</title>
        <authorList>
            <person name="Maeda T."/>
            <person name="Kobayashi Y."/>
            <person name="Nakagawa T."/>
            <person name="Ezawa T."/>
            <person name="Yamaguchi K."/>
            <person name="Bino T."/>
            <person name="Nishimoto Y."/>
            <person name="Shigenobu S."/>
            <person name="Kawaguchi M."/>
        </authorList>
    </citation>
    <scope>NUCLEOTIDE SEQUENCE</scope>
    <source>
        <strain evidence="2">HR1</strain>
    </source>
</reference>
<protein>
    <submittedName>
        <fullName evidence="1">Uncharacterized protein</fullName>
    </submittedName>
</protein>
<dbReference type="EMBL" id="BLAL01000030">
    <property type="protein sequence ID" value="GES77346.1"/>
    <property type="molecule type" value="Genomic_DNA"/>
</dbReference>
<organism evidence="1 3">
    <name type="scientific">Rhizophagus clarus</name>
    <dbReference type="NCBI Taxonomy" id="94130"/>
    <lineage>
        <taxon>Eukaryota</taxon>
        <taxon>Fungi</taxon>
        <taxon>Fungi incertae sedis</taxon>
        <taxon>Mucoromycota</taxon>
        <taxon>Glomeromycotina</taxon>
        <taxon>Glomeromycetes</taxon>
        <taxon>Glomerales</taxon>
        <taxon>Glomeraceae</taxon>
        <taxon>Rhizophagus</taxon>
    </lineage>
</organism>
<evidence type="ECO:0000313" key="1">
    <source>
        <dbReference type="EMBL" id="GBC02257.1"/>
    </source>
</evidence>
<proteinExistence type="predicted"/>
<accession>A0A2Z6SBM6</accession>
<evidence type="ECO:0000313" key="3">
    <source>
        <dbReference type="Proteomes" id="UP000247702"/>
    </source>
</evidence>
<keyword evidence="3" id="KW-1185">Reference proteome</keyword>
<dbReference type="EMBL" id="BEXD01003818">
    <property type="protein sequence ID" value="GBC02257.1"/>
    <property type="molecule type" value="Genomic_DNA"/>
</dbReference>
<dbReference type="Proteomes" id="UP000615446">
    <property type="component" value="Unassembled WGS sequence"/>
</dbReference>